<dbReference type="RefSeq" id="WP_141622542.1">
    <property type="nucleotide sequence ID" value="NZ_CP041242.1"/>
</dbReference>
<dbReference type="AlphaFoldDB" id="A0A514BP91"/>
<gene>
    <name evidence="2" type="ORF">FKV23_03130</name>
</gene>
<feature type="transmembrane region" description="Helical" evidence="1">
    <location>
        <begin position="23"/>
        <end position="42"/>
    </location>
</feature>
<evidence type="ECO:0000256" key="1">
    <source>
        <dbReference type="SAM" id="Phobius"/>
    </source>
</evidence>
<evidence type="ECO:0000313" key="3">
    <source>
        <dbReference type="Proteomes" id="UP000317199"/>
    </source>
</evidence>
<dbReference type="InterPro" id="IPR054636">
    <property type="entry name" value="CydP"/>
</dbReference>
<proteinExistence type="predicted"/>
<reference evidence="2 3" key="1">
    <citation type="submission" date="2019-06" db="EMBL/GenBank/DDBJ databases">
        <title>Lysobacter alkalisoli sp. nov. isolated from saline-alkali soil.</title>
        <authorList>
            <person name="Sun J.-Q."/>
            <person name="Xu L."/>
        </authorList>
    </citation>
    <scope>NUCLEOTIDE SEQUENCE [LARGE SCALE GENOMIC DNA]</scope>
    <source>
        <strain evidence="2 3">SJ-36</strain>
    </source>
</reference>
<accession>A0A514BP91</accession>
<keyword evidence="1" id="KW-0812">Transmembrane</keyword>
<keyword evidence="1" id="KW-1133">Transmembrane helix</keyword>
<sequence>MLEPTKRTTRQGPHWAWRLRRHLGWVLAIKIAFIALLFAFFFSGGQRPDIDAGEVSDRLQLHR</sequence>
<name>A0A514BP91_9GAMM</name>
<keyword evidence="1" id="KW-0472">Membrane</keyword>
<evidence type="ECO:0000313" key="2">
    <source>
        <dbReference type="EMBL" id="QDH69200.1"/>
    </source>
</evidence>
<keyword evidence="3" id="KW-1185">Reference proteome</keyword>
<dbReference type="KEGG" id="lyj:FKV23_03130"/>
<dbReference type="EMBL" id="CP041242">
    <property type="protein sequence ID" value="QDH69200.1"/>
    <property type="molecule type" value="Genomic_DNA"/>
</dbReference>
<dbReference type="Proteomes" id="UP000317199">
    <property type="component" value="Chromosome"/>
</dbReference>
<protein>
    <submittedName>
        <fullName evidence="2">Uncharacterized protein</fullName>
    </submittedName>
</protein>
<organism evidence="2 3">
    <name type="scientific">Marilutibacter alkalisoli</name>
    <dbReference type="NCBI Taxonomy" id="2591633"/>
    <lineage>
        <taxon>Bacteria</taxon>
        <taxon>Pseudomonadati</taxon>
        <taxon>Pseudomonadota</taxon>
        <taxon>Gammaproteobacteria</taxon>
        <taxon>Lysobacterales</taxon>
        <taxon>Lysobacteraceae</taxon>
        <taxon>Marilutibacter</taxon>
    </lineage>
</organism>
<dbReference type="NCBIfam" id="NF045611">
    <property type="entry name" value="small_CydP"/>
    <property type="match status" value="1"/>
</dbReference>